<evidence type="ECO:0000256" key="1">
    <source>
        <dbReference type="SAM" id="MobiDB-lite"/>
    </source>
</evidence>
<accession>A0A6G1KNS4</accession>
<sequence>MELHNDFRQFCDAVRKGDVAKRETISRELYPKLLDNLTTQGPTGLGKAETPPRSPTPKPAVYTHGNDHDERERAKQRKQTEDELIKTLEAWRKAHPDQI</sequence>
<feature type="compositionally biased region" description="Basic and acidic residues" evidence="1">
    <location>
        <begin position="65"/>
        <end position="80"/>
    </location>
</feature>
<proteinExistence type="predicted"/>
<dbReference type="EMBL" id="MU005764">
    <property type="protein sequence ID" value="KAF2714489.1"/>
    <property type="molecule type" value="Genomic_DNA"/>
</dbReference>
<reference evidence="2" key="1">
    <citation type="journal article" date="2020" name="Stud. Mycol.">
        <title>101 Dothideomycetes genomes: a test case for predicting lifestyles and emergence of pathogens.</title>
        <authorList>
            <person name="Haridas S."/>
            <person name="Albert R."/>
            <person name="Binder M."/>
            <person name="Bloem J."/>
            <person name="Labutti K."/>
            <person name="Salamov A."/>
            <person name="Andreopoulos B."/>
            <person name="Baker S."/>
            <person name="Barry K."/>
            <person name="Bills G."/>
            <person name="Bluhm B."/>
            <person name="Cannon C."/>
            <person name="Castanera R."/>
            <person name="Culley D."/>
            <person name="Daum C."/>
            <person name="Ezra D."/>
            <person name="Gonzalez J."/>
            <person name="Henrissat B."/>
            <person name="Kuo A."/>
            <person name="Liang C."/>
            <person name="Lipzen A."/>
            <person name="Lutzoni F."/>
            <person name="Magnuson J."/>
            <person name="Mondo S."/>
            <person name="Nolan M."/>
            <person name="Ohm R."/>
            <person name="Pangilinan J."/>
            <person name="Park H.-J."/>
            <person name="Ramirez L."/>
            <person name="Alfaro M."/>
            <person name="Sun H."/>
            <person name="Tritt A."/>
            <person name="Yoshinaga Y."/>
            <person name="Zwiers L.-H."/>
            <person name="Turgeon B."/>
            <person name="Goodwin S."/>
            <person name="Spatafora J."/>
            <person name="Crous P."/>
            <person name="Grigoriev I."/>
        </authorList>
    </citation>
    <scope>NUCLEOTIDE SEQUENCE</scope>
    <source>
        <strain evidence="2">CBS 279.74</strain>
    </source>
</reference>
<evidence type="ECO:0000313" key="2">
    <source>
        <dbReference type="EMBL" id="KAF2714489.1"/>
    </source>
</evidence>
<name>A0A6G1KNS4_9PLEO</name>
<feature type="region of interest" description="Disordered" evidence="1">
    <location>
        <begin position="33"/>
        <end position="80"/>
    </location>
</feature>
<organism evidence="2 3">
    <name type="scientific">Pleomassaria siparia CBS 279.74</name>
    <dbReference type="NCBI Taxonomy" id="1314801"/>
    <lineage>
        <taxon>Eukaryota</taxon>
        <taxon>Fungi</taxon>
        <taxon>Dikarya</taxon>
        <taxon>Ascomycota</taxon>
        <taxon>Pezizomycotina</taxon>
        <taxon>Dothideomycetes</taxon>
        <taxon>Pleosporomycetidae</taxon>
        <taxon>Pleosporales</taxon>
        <taxon>Pleomassariaceae</taxon>
        <taxon>Pleomassaria</taxon>
    </lineage>
</organism>
<gene>
    <name evidence="2" type="ORF">K504DRAFT_496420</name>
</gene>
<evidence type="ECO:0000313" key="3">
    <source>
        <dbReference type="Proteomes" id="UP000799428"/>
    </source>
</evidence>
<keyword evidence="3" id="KW-1185">Reference proteome</keyword>
<dbReference type="AlphaFoldDB" id="A0A6G1KNS4"/>
<protein>
    <submittedName>
        <fullName evidence="2">Uncharacterized protein</fullName>
    </submittedName>
</protein>
<dbReference type="Proteomes" id="UP000799428">
    <property type="component" value="Unassembled WGS sequence"/>
</dbReference>